<dbReference type="GO" id="GO:0004190">
    <property type="term" value="F:aspartic-type endopeptidase activity"/>
    <property type="evidence" value="ECO:0007669"/>
    <property type="project" value="InterPro"/>
</dbReference>
<evidence type="ECO:0000313" key="3">
    <source>
        <dbReference type="Proteomes" id="UP000295497"/>
    </source>
</evidence>
<evidence type="ECO:0000259" key="1">
    <source>
        <dbReference type="PROSITE" id="PS50175"/>
    </source>
</evidence>
<gene>
    <name evidence="2" type="ORF">SOCE836_027440</name>
</gene>
<dbReference type="InterPro" id="IPR001969">
    <property type="entry name" value="Aspartic_peptidase_AS"/>
</dbReference>
<proteinExistence type="predicted"/>
<name>A0A4P2QL21_SORCE</name>
<reference evidence="2 3" key="1">
    <citation type="submission" date="2015-09" db="EMBL/GenBank/DDBJ databases">
        <title>Sorangium comparison.</title>
        <authorList>
            <person name="Zaburannyi N."/>
            <person name="Bunk B."/>
            <person name="Overmann J."/>
            <person name="Mueller R."/>
        </authorList>
    </citation>
    <scope>NUCLEOTIDE SEQUENCE [LARGE SCALE GENOMIC DNA]</scope>
    <source>
        <strain evidence="2 3">So ce836</strain>
    </source>
</reference>
<dbReference type="AlphaFoldDB" id="A0A4P2QL21"/>
<dbReference type="GO" id="GO:0006508">
    <property type="term" value="P:proteolysis"/>
    <property type="evidence" value="ECO:0007669"/>
    <property type="project" value="InterPro"/>
</dbReference>
<protein>
    <recommendedName>
        <fullName evidence="1">Peptidase A2 domain-containing protein</fullName>
    </recommendedName>
</protein>
<feature type="domain" description="Peptidase A2" evidence="1">
    <location>
        <begin position="38"/>
        <end position="52"/>
    </location>
</feature>
<dbReference type="PROSITE" id="PS50175">
    <property type="entry name" value="ASP_PROT_RETROV"/>
    <property type="match status" value="1"/>
</dbReference>
<sequence length="52" mass="5233">MSVTGQQFPFLARASEHVAGSLAPMLPLTLVGGRSVQALGLLDTGAAVSVLP</sequence>
<accession>A0A4P2QL21</accession>
<dbReference type="PROSITE" id="PS00141">
    <property type="entry name" value="ASP_PROTEASE"/>
    <property type="match status" value="1"/>
</dbReference>
<dbReference type="InterPro" id="IPR001995">
    <property type="entry name" value="Peptidase_A2_cat"/>
</dbReference>
<organism evidence="2 3">
    <name type="scientific">Sorangium cellulosum</name>
    <name type="common">Polyangium cellulosum</name>
    <dbReference type="NCBI Taxonomy" id="56"/>
    <lineage>
        <taxon>Bacteria</taxon>
        <taxon>Pseudomonadati</taxon>
        <taxon>Myxococcota</taxon>
        <taxon>Polyangia</taxon>
        <taxon>Polyangiales</taxon>
        <taxon>Polyangiaceae</taxon>
        <taxon>Sorangium</taxon>
    </lineage>
</organism>
<evidence type="ECO:0000313" key="2">
    <source>
        <dbReference type="EMBL" id="AUX30635.1"/>
    </source>
</evidence>
<dbReference type="EMBL" id="CP012672">
    <property type="protein sequence ID" value="AUX30635.1"/>
    <property type="molecule type" value="Genomic_DNA"/>
</dbReference>
<dbReference type="Proteomes" id="UP000295497">
    <property type="component" value="Chromosome"/>
</dbReference>